<sequence>MSKFITELEAKLIKDDRIWKLDSPLEYESDLLGLIEVPGGFETDLASVPRVPFVYMFWGGKAHREGVIHDYLFRIDSVPLASYSQANEVFFEAMKVRGKPVYVRYPMWWGVVLGGWTAYHKKYVGDKL</sequence>
<name>A0A6M3L2L9_9ZZZZ</name>
<dbReference type="EMBL" id="MT142807">
    <property type="protein sequence ID" value="QJA88843.1"/>
    <property type="molecule type" value="Genomic_DNA"/>
</dbReference>
<dbReference type="Pfam" id="PF07087">
    <property type="entry name" value="DUF1353"/>
    <property type="match status" value="1"/>
</dbReference>
<organism evidence="1">
    <name type="scientific">viral metagenome</name>
    <dbReference type="NCBI Taxonomy" id="1070528"/>
    <lineage>
        <taxon>unclassified sequences</taxon>
        <taxon>metagenomes</taxon>
        <taxon>organismal metagenomes</taxon>
    </lineage>
</organism>
<protein>
    <submittedName>
        <fullName evidence="1">Uncharacterized protein</fullName>
    </submittedName>
</protein>
<accession>A0A6M3L2L9</accession>
<evidence type="ECO:0000313" key="1">
    <source>
        <dbReference type="EMBL" id="QJA88843.1"/>
    </source>
</evidence>
<dbReference type="AlphaFoldDB" id="A0A6M3L2L9"/>
<gene>
    <name evidence="1" type="ORF">MM415B02671_0002</name>
</gene>
<dbReference type="InterPro" id="IPR010767">
    <property type="entry name" value="Phage_CGC-2007_Cje0229"/>
</dbReference>
<reference evidence="1" key="1">
    <citation type="submission" date="2020-03" db="EMBL/GenBank/DDBJ databases">
        <title>The deep terrestrial virosphere.</title>
        <authorList>
            <person name="Holmfeldt K."/>
            <person name="Nilsson E."/>
            <person name="Simone D."/>
            <person name="Lopez-Fernandez M."/>
            <person name="Wu X."/>
            <person name="de Brujin I."/>
            <person name="Lundin D."/>
            <person name="Andersson A."/>
            <person name="Bertilsson S."/>
            <person name="Dopson M."/>
        </authorList>
    </citation>
    <scope>NUCLEOTIDE SEQUENCE</scope>
    <source>
        <strain evidence="1">MM415B02671</strain>
    </source>
</reference>
<proteinExistence type="predicted"/>